<dbReference type="GO" id="GO:0008654">
    <property type="term" value="P:phospholipid biosynthetic process"/>
    <property type="evidence" value="ECO:0007669"/>
    <property type="project" value="UniProtKB-KW"/>
</dbReference>
<feature type="binding site" evidence="14">
    <location>
        <position position="193"/>
    </location>
    <ligand>
        <name>sn-glycerol 3-phosphate</name>
        <dbReference type="ChEBI" id="CHEBI:57597"/>
    </ligand>
</feature>
<evidence type="ECO:0000256" key="11">
    <source>
        <dbReference type="ARBA" id="ARBA00066687"/>
    </source>
</evidence>
<accession>A0AA52EK79</accession>
<dbReference type="PIRSF" id="PIRSF000114">
    <property type="entry name" value="Glycerol-3-P_dh"/>
    <property type="match status" value="1"/>
</dbReference>
<evidence type="ECO:0000256" key="1">
    <source>
        <dbReference type="ARBA" id="ARBA00011009"/>
    </source>
</evidence>
<dbReference type="GO" id="GO:0006650">
    <property type="term" value="P:glycerophospholipid metabolic process"/>
    <property type="evidence" value="ECO:0007669"/>
    <property type="project" value="UniProtKB-UniRule"/>
</dbReference>
<feature type="binding site" evidence="14">
    <location>
        <position position="281"/>
    </location>
    <ligand>
        <name>NADPH</name>
        <dbReference type="ChEBI" id="CHEBI:57783"/>
    </ligand>
</feature>
<dbReference type="GO" id="GO:0051287">
    <property type="term" value="F:NAD binding"/>
    <property type="evidence" value="ECO:0007669"/>
    <property type="project" value="InterPro"/>
</dbReference>
<evidence type="ECO:0000256" key="2">
    <source>
        <dbReference type="ARBA" id="ARBA00022516"/>
    </source>
</evidence>
<comment type="similarity">
    <text evidence="1 14 18">Belongs to the NAD-dependent glycerol-3-phosphate dehydrogenase family.</text>
</comment>
<dbReference type="Gene3D" id="1.10.1040.10">
    <property type="entry name" value="N-(1-d-carboxylethyl)-l-norvaline Dehydrogenase, domain 2"/>
    <property type="match status" value="1"/>
</dbReference>
<keyword evidence="7 14" id="KW-0443">Lipid metabolism</keyword>
<dbReference type="PANTHER" id="PTHR11728:SF1">
    <property type="entry name" value="GLYCEROL-3-PHOSPHATE DEHYDROGENASE [NAD(+)] 2, CHLOROPLASTIC"/>
    <property type="match status" value="1"/>
</dbReference>
<evidence type="ECO:0000256" key="16">
    <source>
        <dbReference type="PIRSR" id="PIRSR000114-2"/>
    </source>
</evidence>
<keyword evidence="3 14" id="KW-0547">Nucleotide-binding</keyword>
<comment type="function">
    <text evidence="14">Catalyzes the reduction of the glycolytic intermediate dihydroxyacetone phosphate (DHAP) to sn-glycerol 3-phosphate (G3P), the key precursor for phospholipid synthesis.</text>
</comment>
<keyword evidence="5 14" id="KW-0560">Oxidoreductase</keyword>
<feature type="binding site" evidence="16">
    <location>
        <begin position="257"/>
        <end position="258"/>
    </location>
    <ligand>
        <name>substrate</name>
    </ligand>
</feature>
<keyword evidence="4 14" id="KW-0521">NADP</keyword>
<dbReference type="GO" id="GO:0046168">
    <property type="term" value="P:glycerol-3-phosphate catabolic process"/>
    <property type="evidence" value="ECO:0007669"/>
    <property type="project" value="InterPro"/>
</dbReference>
<evidence type="ECO:0000259" key="19">
    <source>
        <dbReference type="Pfam" id="PF01210"/>
    </source>
</evidence>
<feature type="binding site" evidence="14">
    <location>
        <position position="110"/>
    </location>
    <ligand>
        <name>sn-glycerol 3-phosphate</name>
        <dbReference type="ChEBI" id="CHEBI:57597"/>
    </ligand>
</feature>
<evidence type="ECO:0000256" key="17">
    <source>
        <dbReference type="PIRSR" id="PIRSR000114-3"/>
    </source>
</evidence>
<dbReference type="InterPro" id="IPR006109">
    <property type="entry name" value="G3P_DH_NAD-dep_C"/>
</dbReference>
<keyword evidence="9 14" id="KW-1208">Phospholipid metabolism</keyword>
<feature type="binding site" evidence="14">
    <location>
        <position position="283"/>
    </location>
    <ligand>
        <name>NADPH</name>
        <dbReference type="ChEBI" id="CHEBI:57783"/>
    </ligand>
</feature>
<dbReference type="AlphaFoldDB" id="A0AA52EK79"/>
<evidence type="ECO:0000256" key="9">
    <source>
        <dbReference type="ARBA" id="ARBA00023264"/>
    </source>
</evidence>
<dbReference type="HAMAP" id="MF_00394">
    <property type="entry name" value="NAD_Glyc3P_dehydrog"/>
    <property type="match status" value="1"/>
</dbReference>
<sequence>MSSVTYEKVGVLGAGAWGTALAAAMVRANRETLLWAREEEVVETINTHHENTLFLKGVALDPKLKATGLLEDLSECDAILMVSPAQHLRSSVISLKPYLKTDCPLIICSKGIEVTTGKLMSDVMAEVAPKQPFAILSGPTFAAEVVRGQFSAITLACEDEKLGNDLMDAIGTVNFRPYLSTDVIGSQIGGAVKNVLAIATGIAAGLDMGENTRAAVITRGLAEMVRFAASYGAENDTLMGLSGLGDLLLTCSSTQSRNMSLGKALGEGQTFSDYMADKLSVAEGAHTVKILHKIAVDRKISMPITEAVYRIIVDGEPVSDVFDELVNRPFTREDE</sequence>
<feature type="binding site" evidence="17">
    <location>
        <begin position="13"/>
        <end position="18"/>
    </location>
    <ligand>
        <name>NAD(+)</name>
        <dbReference type="ChEBI" id="CHEBI:57540"/>
    </ligand>
</feature>
<dbReference type="InterPro" id="IPR011128">
    <property type="entry name" value="G3P_DH_NAD-dep_N"/>
</dbReference>
<feature type="binding site" evidence="14">
    <location>
        <position position="17"/>
    </location>
    <ligand>
        <name>NADPH</name>
        <dbReference type="ChEBI" id="CHEBI:57783"/>
    </ligand>
</feature>
<dbReference type="PROSITE" id="PS00957">
    <property type="entry name" value="NAD_G3PDH"/>
    <property type="match status" value="1"/>
</dbReference>
<evidence type="ECO:0000256" key="5">
    <source>
        <dbReference type="ARBA" id="ARBA00023002"/>
    </source>
</evidence>
<dbReference type="PRINTS" id="PR00077">
    <property type="entry name" value="GPDHDRGNASE"/>
</dbReference>
<comment type="catalytic activity">
    <reaction evidence="10">
        <text>sn-glycerol 3-phosphate + NADP(+) = dihydroxyacetone phosphate + NADPH + H(+)</text>
        <dbReference type="Rhea" id="RHEA:11096"/>
        <dbReference type="ChEBI" id="CHEBI:15378"/>
        <dbReference type="ChEBI" id="CHEBI:57597"/>
        <dbReference type="ChEBI" id="CHEBI:57642"/>
        <dbReference type="ChEBI" id="CHEBI:57783"/>
        <dbReference type="ChEBI" id="CHEBI:58349"/>
        <dbReference type="EC" id="1.1.1.94"/>
    </reaction>
    <physiologicalReaction direction="right-to-left" evidence="10">
        <dbReference type="Rhea" id="RHEA:11098"/>
    </physiologicalReaction>
</comment>
<proteinExistence type="inferred from homology"/>
<dbReference type="InterPro" id="IPR013328">
    <property type="entry name" value="6PGD_dom2"/>
</dbReference>
<dbReference type="GO" id="GO:0005975">
    <property type="term" value="P:carbohydrate metabolic process"/>
    <property type="evidence" value="ECO:0007669"/>
    <property type="project" value="InterPro"/>
</dbReference>
<feature type="binding site" evidence="14">
    <location>
        <position position="37"/>
    </location>
    <ligand>
        <name>NADPH</name>
        <dbReference type="ChEBI" id="CHEBI:57783"/>
    </ligand>
</feature>
<evidence type="ECO:0000256" key="4">
    <source>
        <dbReference type="ARBA" id="ARBA00022857"/>
    </source>
</evidence>
<dbReference type="PANTHER" id="PTHR11728">
    <property type="entry name" value="GLYCEROL-3-PHOSPHATE DEHYDROGENASE"/>
    <property type="match status" value="1"/>
</dbReference>
<evidence type="ECO:0000256" key="18">
    <source>
        <dbReference type="RuleBase" id="RU000437"/>
    </source>
</evidence>
<evidence type="ECO:0000256" key="12">
    <source>
        <dbReference type="ARBA" id="ARBA00069372"/>
    </source>
</evidence>
<feature type="binding site" evidence="14">
    <location>
        <position position="258"/>
    </location>
    <ligand>
        <name>sn-glycerol 3-phosphate</name>
        <dbReference type="ChEBI" id="CHEBI:57597"/>
    </ligand>
</feature>
<keyword evidence="8 14" id="KW-0594">Phospholipid biosynthesis</keyword>
<evidence type="ECO:0000256" key="14">
    <source>
        <dbReference type="HAMAP-Rule" id="MF_00394"/>
    </source>
</evidence>
<dbReference type="Gene3D" id="3.40.50.720">
    <property type="entry name" value="NAD(P)-binding Rossmann-like Domain"/>
    <property type="match status" value="1"/>
</dbReference>
<dbReference type="Pfam" id="PF01210">
    <property type="entry name" value="NAD_Gly3P_dh_N"/>
    <property type="match status" value="1"/>
</dbReference>
<dbReference type="GO" id="GO:0005829">
    <property type="term" value="C:cytosol"/>
    <property type="evidence" value="ECO:0007669"/>
    <property type="project" value="TreeGrafter"/>
</dbReference>
<evidence type="ECO:0000313" key="21">
    <source>
        <dbReference type="EMBL" id="WND03749.1"/>
    </source>
</evidence>
<keyword evidence="2 14" id="KW-0444">Lipid biosynthesis</keyword>
<feature type="binding site" evidence="14">
    <location>
        <position position="246"/>
    </location>
    <ligand>
        <name>sn-glycerol 3-phosphate</name>
        <dbReference type="ChEBI" id="CHEBI:57597"/>
    </ligand>
</feature>
<keyword evidence="6 14" id="KW-0520">NAD</keyword>
<evidence type="ECO:0000313" key="22">
    <source>
        <dbReference type="Proteomes" id="UP001268683"/>
    </source>
</evidence>
<evidence type="ECO:0000256" key="6">
    <source>
        <dbReference type="ARBA" id="ARBA00023027"/>
    </source>
</evidence>
<evidence type="ECO:0000256" key="13">
    <source>
        <dbReference type="ARBA" id="ARBA00080511"/>
    </source>
</evidence>
<feature type="binding site" evidence="14">
    <location>
        <position position="142"/>
    </location>
    <ligand>
        <name>NADPH</name>
        <dbReference type="ChEBI" id="CHEBI:57783"/>
    </ligand>
</feature>
<feature type="binding site" evidence="17">
    <location>
        <position position="142"/>
    </location>
    <ligand>
        <name>NAD(+)</name>
        <dbReference type="ChEBI" id="CHEBI:57540"/>
    </ligand>
</feature>
<dbReference type="GO" id="GO:0047952">
    <property type="term" value="F:glycerol-3-phosphate dehydrogenase [NAD(P)+] activity"/>
    <property type="evidence" value="ECO:0007669"/>
    <property type="project" value="UniProtKB-UniRule"/>
</dbReference>
<dbReference type="EMBL" id="CP123872">
    <property type="protein sequence ID" value="WND03749.1"/>
    <property type="molecule type" value="Genomic_DNA"/>
</dbReference>
<dbReference type="InterPro" id="IPR008927">
    <property type="entry name" value="6-PGluconate_DH-like_C_sf"/>
</dbReference>
<dbReference type="FunFam" id="3.40.50.720:FF:000019">
    <property type="entry name" value="Glycerol-3-phosphate dehydrogenase [NAD(P)+]"/>
    <property type="match status" value="1"/>
</dbReference>
<evidence type="ECO:0000256" key="3">
    <source>
        <dbReference type="ARBA" id="ARBA00022741"/>
    </source>
</evidence>
<evidence type="ECO:0000259" key="20">
    <source>
        <dbReference type="Pfam" id="PF07479"/>
    </source>
</evidence>
<evidence type="ECO:0000256" key="8">
    <source>
        <dbReference type="ARBA" id="ARBA00023209"/>
    </source>
</evidence>
<feature type="domain" description="Glycerol-3-phosphate dehydrogenase NAD-dependent N-terminal" evidence="19">
    <location>
        <begin position="8"/>
        <end position="161"/>
    </location>
</feature>
<evidence type="ECO:0000256" key="10">
    <source>
        <dbReference type="ARBA" id="ARBA00052716"/>
    </source>
</evidence>
<name>A0AA52EK79_9PROT</name>
<comment type="catalytic activity">
    <reaction evidence="14">
        <text>sn-glycerol 3-phosphate + NAD(+) = dihydroxyacetone phosphate + NADH + H(+)</text>
        <dbReference type="Rhea" id="RHEA:11092"/>
        <dbReference type="ChEBI" id="CHEBI:15378"/>
        <dbReference type="ChEBI" id="CHEBI:57540"/>
        <dbReference type="ChEBI" id="CHEBI:57597"/>
        <dbReference type="ChEBI" id="CHEBI:57642"/>
        <dbReference type="ChEBI" id="CHEBI:57945"/>
        <dbReference type="EC" id="1.1.1.94"/>
    </reaction>
</comment>
<feature type="binding site" evidence="14">
    <location>
        <position position="110"/>
    </location>
    <ligand>
        <name>NADPH</name>
        <dbReference type="ChEBI" id="CHEBI:57783"/>
    </ligand>
</feature>
<organism evidence="21 22">
    <name type="scientific">Temperatibacter marinus</name>
    <dbReference type="NCBI Taxonomy" id="1456591"/>
    <lineage>
        <taxon>Bacteria</taxon>
        <taxon>Pseudomonadati</taxon>
        <taxon>Pseudomonadota</taxon>
        <taxon>Alphaproteobacteria</taxon>
        <taxon>Kordiimonadales</taxon>
        <taxon>Temperatibacteraceae</taxon>
        <taxon>Temperatibacter</taxon>
    </lineage>
</organism>
<dbReference type="SUPFAM" id="SSF48179">
    <property type="entry name" value="6-phosphogluconate dehydrogenase C-terminal domain-like"/>
    <property type="match status" value="1"/>
</dbReference>
<dbReference type="Pfam" id="PF07479">
    <property type="entry name" value="NAD_Gly3P_dh_C"/>
    <property type="match status" value="1"/>
</dbReference>
<keyword evidence="22" id="KW-1185">Reference proteome</keyword>
<dbReference type="NCBIfam" id="NF000940">
    <property type="entry name" value="PRK00094.1-2"/>
    <property type="match status" value="1"/>
</dbReference>
<keyword evidence="14" id="KW-0963">Cytoplasm</keyword>
<dbReference type="EC" id="1.1.1.94" evidence="11 14"/>
<dbReference type="SUPFAM" id="SSF51735">
    <property type="entry name" value="NAD(P)-binding Rossmann-fold domains"/>
    <property type="match status" value="1"/>
</dbReference>
<dbReference type="InterPro" id="IPR036291">
    <property type="entry name" value="NAD(P)-bd_dom_sf"/>
</dbReference>
<dbReference type="GO" id="GO:0046167">
    <property type="term" value="P:glycerol-3-phosphate biosynthetic process"/>
    <property type="evidence" value="ECO:0007669"/>
    <property type="project" value="UniProtKB-UniRule"/>
</dbReference>
<dbReference type="InterPro" id="IPR006168">
    <property type="entry name" value="G3P_DH_NAD-dep"/>
</dbReference>
<feature type="binding site" evidence="16">
    <location>
        <position position="110"/>
    </location>
    <ligand>
        <name>substrate</name>
    </ligand>
</feature>
<feature type="binding site" evidence="14">
    <location>
        <position position="257"/>
    </location>
    <ligand>
        <name>NADPH</name>
        <dbReference type="ChEBI" id="CHEBI:57783"/>
    </ligand>
</feature>
<feature type="binding site" evidence="14">
    <location>
        <position position="138"/>
    </location>
    <ligand>
        <name>sn-glycerol 3-phosphate</name>
        <dbReference type="ChEBI" id="CHEBI:57597"/>
    </ligand>
</feature>
<comment type="pathway">
    <text evidence="14">Membrane lipid metabolism; glycerophospholipid metabolism.</text>
</comment>
<gene>
    <name evidence="14" type="primary">gpsA</name>
    <name evidence="21" type="ORF">QGN29_05080</name>
</gene>
<comment type="subcellular location">
    <subcellularLocation>
        <location evidence="14">Cytoplasm</location>
    </subcellularLocation>
</comment>
<feature type="domain" description="Glycerol-3-phosphate dehydrogenase NAD-dependent C-terminal" evidence="20">
    <location>
        <begin position="182"/>
        <end position="322"/>
    </location>
</feature>
<dbReference type="Proteomes" id="UP001268683">
    <property type="component" value="Chromosome"/>
</dbReference>
<feature type="binding site" evidence="14">
    <location>
        <position position="256"/>
    </location>
    <ligand>
        <name>sn-glycerol 3-phosphate</name>
        <dbReference type="ChEBI" id="CHEBI:57597"/>
    </ligand>
</feature>
<evidence type="ECO:0000256" key="7">
    <source>
        <dbReference type="ARBA" id="ARBA00023098"/>
    </source>
</evidence>
<feature type="binding site" evidence="14">
    <location>
        <position position="140"/>
    </location>
    <ligand>
        <name>sn-glycerol 3-phosphate</name>
        <dbReference type="ChEBI" id="CHEBI:57597"/>
    </ligand>
</feature>
<dbReference type="KEGG" id="tmk:QGN29_05080"/>
<feature type="active site" description="Proton acceptor" evidence="14 15">
    <location>
        <position position="193"/>
    </location>
</feature>
<feature type="binding site" evidence="14">
    <location>
        <position position="257"/>
    </location>
    <ligand>
        <name>sn-glycerol 3-phosphate</name>
        <dbReference type="ChEBI" id="CHEBI:57597"/>
    </ligand>
</feature>
<reference evidence="21" key="1">
    <citation type="submission" date="2023-04" db="EMBL/GenBank/DDBJ databases">
        <title>Complete genome sequence of Temperatibacter marinus.</title>
        <authorList>
            <person name="Rong J.-C."/>
            <person name="Yi M.-L."/>
            <person name="Zhao Q."/>
        </authorList>
    </citation>
    <scope>NUCLEOTIDE SEQUENCE</scope>
    <source>
        <strain evidence="21">NBRC 110045</strain>
    </source>
</reference>
<dbReference type="FunFam" id="1.10.1040.10:FF:000001">
    <property type="entry name" value="Glycerol-3-phosphate dehydrogenase [NAD(P)+]"/>
    <property type="match status" value="1"/>
</dbReference>
<protein>
    <recommendedName>
        <fullName evidence="12 14">Glycerol-3-phosphate dehydrogenase [NAD(P)+]</fullName>
        <ecNumber evidence="11 14">1.1.1.94</ecNumber>
    </recommendedName>
    <alternativeName>
        <fullName evidence="14">NAD(P)(+)-dependent glycerol-3-phosphate dehydrogenase</fullName>
    </alternativeName>
    <alternativeName>
        <fullName evidence="13 14">NAD(P)H-dependent dihydroxyacetone-phosphate reductase</fullName>
    </alternativeName>
</protein>
<dbReference type="NCBIfam" id="NF000942">
    <property type="entry name" value="PRK00094.1-4"/>
    <property type="match status" value="1"/>
</dbReference>
<feature type="binding site" evidence="17">
    <location>
        <position position="257"/>
    </location>
    <ligand>
        <name>NAD(+)</name>
        <dbReference type="ChEBI" id="CHEBI:57540"/>
    </ligand>
</feature>
<evidence type="ECO:0000256" key="15">
    <source>
        <dbReference type="PIRSR" id="PIRSR000114-1"/>
    </source>
</evidence>
<comment type="caution">
    <text evidence="14">Lacks conserved residue(s) required for the propagation of feature annotation.</text>
</comment>